<keyword evidence="5 8" id="KW-1133">Transmembrane helix</keyword>
<keyword evidence="3 9" id="KW-0808">Transferase</keyword>
<feature type="transmembrane region" description="Helical" evidence="8">
    <location>
        <begin position="178"/>
        <end position="195"/>
    </location>
</feature>
<comment type="subcellular location">
    <subcellularLocation>
        <location evidence="1">Cell membrane</location>
        <topology evidence="1">Multi-pass membrane protein</topology>
    </subcellularLocation>
</comment>
<dbReference type="AlphaFoldDB" id="A0A1T4QE71"/>
<feature type="transmembrane region" description="Helical" evidence="8">
    <location>
        <begin position="234"/>
        <end position="253"/>
    </location>
</feature>
<sequence length="351" mass="40276">MLLAILGTFVLSLVFCPLIIKICKRLSLYDEVDPRKIHTGNIPRLGGIAVFASLLIVWFFVRFVFKIVVLSSYWPLFIGFAIILIFGILDDIFNMRAKLKFLMQICAALIVSVSPYHFTTFLYWKFPPFVGEILTFFWIISIVNAYNLIDGMDCVCSGISFFACFSIGFMLFKAHNGMSLIYFMLCASLLGFMYWNKPNAKIFLGDGGSQTLGYLIAVSPFFFFDNPRFNFREIPMMVLMCSIPLTDVIAAVWRRLREHRKIFSPDRAHIHHKLLNIGFSKNAAILFLLLIQATVTLAIIISYFMKDLAAICLMAFCLIFVWVIFIIFHYLNRAVNLSHKGKLEDHPMAEH</sequence>
<feature type="transmembrane region" description="Helical" evidence="8">
    <location>
        <begin position="202"/>
        <end position="222"/>
    </location>
</feature>
<dbReference type="GO" id="GO:0044038">
    <property type="term" value="P:cell wall macromolecule biosynthetic process"/>
    <property type="evidence" value="ECO:0007669"/>
    <property type="project" value="TreeGrafter"/>
</dbReference>
<dbReference type="GO" id="GO:0016780">
    <property type="term" value="F:phosphotransferase activity, for other substituted phosphate groups"/>
    <property type="evidence" value="ECO:0007669"/>
    <property type="project" value="InterPro"/>
</dbReference>
<evidence type="ECO:0000256" key="3">
    <source>
        <dbReference type="ARBA" id="ARBA00022679"/>
    </source>
</evidence>
<dbReference type="Pfam" id="PF00953">
    <property type="entry name" value="Glycos_transf_4"/>
    <property type="match status" value="1"/>
</dbReference>
<dbReference type="OrthoDB" id="9783652at2"/>
<keyword evidence="6 8" id="KW-0472">Membrane</keyword>
<feature type="binding site" evidence="7">
    <location>
        <position position="147"/>
    </location>
    <ligand>
        <name>Mg(2+)</name>
        <dbReference type="ChEBI" id="CHEBI:18420"/>
    </ligand>
</feature>
<dbReference type="RefSeq" id="WP_078931684.1">
    <property type="nucleotide sequence ID" value="NZ_FUXC01000013.1"/>
</dbReference>
<dbReference type="PANTHER" id="PTHR22926">
    <property type="entry name" value="PHOSPHO-N-ACETYLMURAMOYL-PENTAPEPTIDE-TRANSFERASE"/>
    <property type="match status" value="1"/>
</dbReference>
<reference evidence="9 10" key="1">
    <citation type="submission" date="2017-02" db="EMBL/GenBank/DDBJ databases">
        <authorList>
            <person name="Peterson S.W."/>
        </authorList>
    </citation>
    <scope>NUCLEOTIDE SEQUENCE [LARGE SCALE GENOMIC DNA]</scope>
    <source>
        <strain evidence="9 10">ATCC BAA-909</strain>
    </source>
</reference>
<dbReference type="EMBL" id="FUXC01000013">
    <property type="protein sequence ID" value="SKA01994.1"/>
    <property type="molecule type" value="Genomic_DNA"/>
</dbReference>
<feature type="binding site" evidence="7">
    <location>
        <position position="206"/>
    </location>
    <ligand>
        <name>Mg(2+)</name>
        <dbReference type="ChEBI" id="CHEBI:18420"/>
    </ligand>
</feature>
<dbReference type="GO" id="GO:0005886">
    <property type="term" value="C:plasma membrane"/>
    <property type="evidence" value="ECO:0007669"/>
    <property type="project" value="UniProtKB-SubCell"/>
</dbReference>
<feature type="transmembrane region" description="Helical" evidence="8">
    <location>
        <begin position="6"/>
        <end position="24"/>
    </location>
</feature>
<dbReference type="GeneID" id="303368171"/>
<keyword evidence="4 8" id="KW-0812">Transmembrane</keyword>
<dbReference type="GO" id="GO:0009103">
    <property type="term" value="P:lipopolysaccharide biosynthetic process"/>
    <property type="evidence" value="ECO:0007669"/>
    <property type="project" value="TreeGrafter"/>
</dbReference>
<dbReference type="GO" id="GO:0046872">
    <property type="term" value="F:metal ion binding"/>
    <property type="evidence" value="ECO:0007669"/>
    <property type="project" value="UniProtKB-KW"/>
</dbReference>
<evidence type="ECO:0000313" key="10">
    <source>
        <dbReference type="Proteomes" id="UP000190395"/>
    </source>
</evidence>
<dbReference type="GO" id="GO:0071555">
    <property type="term" value="P:cell wall organization"/>
    <property type="evidence" value="ECO:0007669"/>
    <property type="project" value="TreeGrafter"/>
</dbReference>
<evidence type="ECO:0000256" key="8">
    <source>
        <dbReference type="SAM" id="Phobius"/>
    </source>
</evidence>
<evidence type="ECO:0000256" key="4">
    <source>
        <dbReference type="ARBA" id="ARBA00022692"/>
    </source>
</evidence>
<accession>A0A1T4QE71</accession>
<name>A0A1T4QE71_9SPIR</name>
<comment type="cofactor">
    <cofactor evidence="7">
        <name>Mg(2+)</name>
        <dbReference type="ChEBI" id="CHEBI:18420"/>
    </cofactor>
</comment>
<dbReference type="CDD" id="cd06853">
    <property type="entry name" value="GT_WecA_like"/>
    <property type="match status" value="1"/>
</dbReference>
<evidence type="ECO:0000256" key="7">
    <source>
        <dbReference type="PIRSR" id="PIRSR600715-1"/>
    </source>
</evidence>
<feature type="transmembrane region" description="Helical" evidence="8">
    <location>
        <begin position="283"/>
        <end position="302"/>
    </location>
</feature>
<organism evidence="9 10">
    <name type="scientific">Treponema berlinense</name>
    <dbReference type="NCBI Taxonomy" id="225004"/>
    <lineage>
        <taxon>Bacteria</taxon>
        <taxon>Pseudomonadati</taxon>
        <taxon>Spirochaetota</taxon>
        <taxon>Spirochaetia</taxon>
        <taxon>Spirochaetales</taxon>
        <taxon>Treponemataceae</taxon>
        <taxon>Treponema</taxon>
    </lineage>
</organism>
<dbReference type="Proteomes" id="UP000190395">
    <property type="component" value="Unassembled WGS sequence"/>
</dbReference>
<feature type="transmembrane region" description="Helical" evidence="8">
    <location>
        <begin position="129"/>
        <end position="147"/>
    </location>
</feature>
<evidence type="ECO:0000256" key="2">
    <source>
        <dbReference type="ARBA" id="ARBA00022475"/>
    </source>
</evidence>
<evidence type="ECO:0000256" key="1">
    <source>
        <dbReference type="ARBA" id="ARBA00004651"/>
    </source>
</evidence>
<feature type="transmembrane region" description="Helical" evidence="8">
    <location>
        <begin position="71"/>
        <end position="89"/>
    </location>
</feature>
<evidence type="ECO:0000313" key="9">
    <source>
        <dbReference type="EMBL" id="SKA01994.1"/>
    </source>
</evidence>
<keyword evidence="7" id="KW-0460">Magnesium</keyword>
<dbReference type="PANTHER" id="PTHR22926:SF3">
    <property type="entry name" value="UNDECAPRENYL-PHOSPHATE ALPHA-N-ACETYLGLUCOSAMINYL 1-PHOSPHATE TRANSFERASE"/>
    <property type="match status" value="1"/>
</dbReference>
<feature type="transmembrane region" description="Helical" evidence="8">
    <location>
        <begin position="308"/>
        <end position="331"/>
    </location>
</feature>
<gene>
    <name evidence="9" type="ORF">SAMN02745152_01944</name>
</gene>
<keyword evidence="2" id="KW-1003">Cell membrane</keyword>
<evidence type="ECO:0000256" key="6">
    <source>
        <dbReference type="ARBA" id="ARBA00023136"/>
    </source>
</evidence>
<protein>
    <submittedName>
        <fullName evidence="9">UDP-GlcNAc:undecaprenyl-phosphate GlcNAc-1-phosphate transferase</fullName>
    </submittedName>
</protein>
<proteinExistence type="predicted"/>
<feature type="transmembrane region" description="Helical" evidence="8">
    <location>
        <begin position="154"/>
        <end position="172"/>
    </location>
</feature>
<dbReference type="STRING" id="225004.SAMN02745152_01944"/>
<keyword evidence="10" id="KW-1185">Reference proteome</keyword>
<evidence type="ECO:0000256" key="5">
    <source>
        <dbReference type="ARBA" id="ARBA00022989"/>
    </source>
</evidence>
<keyword evidence="7" id="KW-0479">Metal-binding</keyword>
<feature type="transmembrane region" description="Helical" evidence="8">
    <location>
        <begin position="101"/>
        <end position="123"/>
    </location>
</feature>
<feature type="transmembrane region" description="Helical" evidence="8">
    <location>
        <begin position="45"/>
        <end position="65"/>
    </location>
</feature>
<dbReference type="InterPro" id="IPR000715">
    <property type="entry name" value="Glycosyl_transferase_4"/>
</dbReference>